<gene>
    <name evidence="2" type="ORF">F384_25605</name>
</gene>
<evidence type="ECO:0000256" key="1">
    <source>
        <dbReference type="SAM" id="Phobius"/>
    </source>
</evidence>
<keyword evidence="1" id="KW-0812">Transmembrane</keyword>
<dbReference type="HOGENOM" id="CLU_296781_0_0_6"/>
<sequence>MFGKLLKSVSWQVRAELRRSLKSNRDYKKLRWNPVERILIACTTHYIRAMLVLWSAAFAAVGVVEYFRPVLLPFALQHFKGITTLSGWMSNLLGSQLTIIGIVFPLVVGLISVLFQKKSARIHIQSAYQLHSGYLFAGLSGLSLAAFIVLGGMTLSVGDRYLNTAFAVTAFVWMLFNIILSIWFFVSSLNVLDESKRDRLMNKFFLSQIVDDYIQKAYILAWLRYPGANVGENYLGNIKTLPYSISEKDDMLHVKSNISKGDVVTDIYVRPFLFLLRRLEAVDGQDAEIIILPSFGVRSGELTLLSSRNIKPVSGLWRWLFSRCIVTGRPENKRDLDDITFDFFGEAYDALNDKNISVFRTGIERLTDTYTSIKRSYNYGVDKNYLDEVKESGFSHTFSDSFHYELRKFFRESVKSTEYSGEYFRESMAIPLQVYRKTQSTCFTDFRQFLLSLFRVWHVLNEWKAGLGGPLSASQELTHQALIREYIGLWEGWSMTTITGKPGSEDSSGRLMYHLHNTARLLIPSVVADNASSVRYAHDVLCLWFNQSRFTRYWEEEYRWHSFFLTPDYLSQKETDPQWDMLLRGSLYKKDAALSIIFSNALSDLRLLMAGYLIAHFEPQKNIDLADLVNHLIMSELYEDRDTHDTLTPAFRCSVDIIDMILRIEHCNLHTNTSWYSGLSETIEVMNSYNERPYIPGRMYTGVYEDLGSLYGAFALLAIKLARPAEQVTQRVNEALAGGLFSYFSKHRIISILERLKRDPSVPYEGYIISEADYVTNVVFFNDVLDKYIDVFSRSKMADILAAEVDQERLRNTDIRLTKESPEILTEHALLKHFSFSQDTECNRHWQVRFISGNVSKEYVSREINRNFYGDFPSVSDVRSNILNELHYLLWKSQAKLTMKVKSLDVLLKQVARRSADQKNYILVIYGSCFSEELRDLAYQRERHAAFDIHADASARGIHSLPFRVNNCIIYLVHNSEQEYSLMVSTESFGELRLFRYPDGTLFNTFYRSSDDPLEGVMKTLWEMEMEITDTPVARFEHR</sequence>
<dbReference type="Proteomes" id="UP000034085">
    <property type="component" value="Chromosome"/>
</dbReference>
<keyword evidence="1" id="KW-0472">Membrane</keyword>
<evidence type="ECO:0000313" key="2">
    <source>
        <dbReference type="EMBL" id="AKE61705.1"/>
    </source>
</evidence>
<feature type="transmembrane region" description="Helical" evidence="1">
    <location>
        <begin position="93"/>
        <end position="115"/>
    </location>
</feature>
<dbReference type="PATRIC" id="fig|1261127.3.peg.5305"/>
<feature type="transmembrane region" description="Helical" evidence="1">
    <location>
        <begin position="38"/>
        <end position="64"/>
    </location>
</feature>
<protein>
    <submittedName>
        <fullName evidence="2">Uncharacterized protein</fullName>
    </submittedName>
</protein>
<organism evidence="2 3">
    <name type="scientific">Citrobacter amalonaticus Y19</name>
    <dbReference type="NCBI Taxonomy" id="1261127"/>
    <lineage>
        <taxon>Bacteria</taxon>
        <taxon>Pseudomonadati</taxon>
        <taxon>Pseudomonadota</taxon>
        <taxon>Gammaproteobacteria</taxon>
        <taxon>Enterobacterales</taxon>
        <taxon>Enterobacteriaceae</taxon>
        <taxon>Citrobacter</taxon>
    </lineage>
</organism>
<feature type="transmembrane region" description="Helical" evidence="1">
    <location>
        <begin position="135"/>
        <end position="158"/>
    </location>
</feature>
<dbReference type="EMBL" id="CP011132">
    <property type="protein sequence ID" value="AKE61705.1"/>
    <property type="molecule type" value="Genomic_DNA"/>
</dbReference>
<feature type="transmembrane region" description="Helical" evidence="1">
    <location>
        <begin position="170"/>
        <end position="192"/>
    </location>
</feature>
<dbReference type="KEGG" id="cama:F384_25605"/>
<accession>A0A0F6RI52</accession>
<evidence type="ECO:0000313" key="3">
    <source>
        <dbReference type="Proteomes" id="UP000034085"/>
    </source>
</evidence>
<dbReference type="OrthoDB" id="6607208at2"/>
<dbReference type="RefSeq" id="WP_032676602.1">
    <property type="nucleotide sequence ID" value="NZ_CP011132.1"/>
</dbReference>
<reference evidence="2 3" key="1">
    <citation type="journal article" date="2013" name="Appl. Microbiol. Biotechnol.">
        <title>Glycerol assimilation and production of 1,3-propanediol by Citrobacter amalonaticus Y19.</title>
        <authorList>
            <person name="Ainala S.K."/>
            <person name="Ashok S."/>
            <person name="Ko Y."/>
            <person name="Park S."/>
        </authorList>
    </citation>
    <scope>NUCLEOTIDE SEQUENCE [LARGE SCALE GENOMIC DNA]</scope>
    <source>
        <strain evidence="2 3">Y19</strain>
    </source>
</reference>
<dbReference type="AlphaFoldDB" id="A0A0F6RI52"/>
<proteinExistence type="predicted"/>
<keyword evidence="1" id="KW-1133">Transmembrane helix</keyword>
<name>A0A0F6RI52_CITAM</name>